<dbReference type="PANTHER" id="PTHR46910">
    <property type="entry name" value="TRANSCRIPTION FACTOR PDR1"/>
    <property type="match status" value="1"/>
</dbReference>
<keyword evidence="3" id="KW-0238">DNA-binding</keyword>
<evidence type="ECO:0000313" key="7">
    <source>
        <dbReference type="Proteomes" id="UP000242146"/>
    </source>
</evidence>
<dbReference type="AlphaFoldDB" id="A0A1X2GQZ0"/>
<evidence type="ECO:0000256" key="1">
    <source>
        <dbReference type="ARBA" id="ARBA00004123"/>
    </source>
</evidence>
<dbReference type="InterPro" id="IPR050987">
    <property type="entry name" value="AtrR-like"/>
</dbReference>
<evidence type="ECO:0000256" key="5">
    <source>
        <dbReference type="SAM" id="MobiDB-lite"/>
    </source>
</evidence>
<evidence type="ECO:0000256" key="3">
    <source>
        <dbReference type="ARBA" id="ARBA00023125"/>
    </source>
</evidence>
<gene>
    <name evidence="6" type="ORF">DM01DRAFT_1332888</name>
</gene>
<feature type="region of interest" description="Disordered" evidence="5">
    <location>
        <begin position="502"/>
        <end position="566"/>
    </location>
</feature>
<evidence type="ECO:0008006" key="8">
    <source>
        <dbReference type="Google" id="ProtNLM"/>
    </source>
</evidence>
<comment type="subcellular location">
    <subcellularLocation>
        <location evidence="1">Nucleus</location>
    </subcellularLocation>
</comment>
<protein>
    <recommendedName>
        <fullName evidence="8">Transcription factor domain-containing protein</fullName>
    </recommendedName>
</protein>
<keyword evidence="4" id="KW-0539">Nucleus</keyword>
<dbReference type="EMBL" id="MCGT01000005">
    <property type="protein sequence ID" value="ORX59412.1"/>
    <property type="molecule type" value="Genomic_DNA"/>
</dbReference>
<organism evidence="6 7">
    <name type="scientific">Hesseltinella vesiculosa</name>
    <dbReference type="NCBI Taxonomy" id="101127"/>
    <lineage>
        <taxon>Eukaryota</taxon>
        <taxon>Fungi</taxon>
        <taxon>Fungi incertae sedis</taxon>
        <taxon>Mucoromycota</taxon>
        <taxon>Mucoromycotina</taxon>
        <taxon>Mucoromycetes</taxon>
        <taxon>Mucorales</taxon>
        <taxon>Cunninghamellaceae</taxon>
        <taxon>Hesseltinella</taxon>
    </lineage>
</organism>
<sequence length="621" mass="70638">MLQNNGQEHWSIEQLENSNYRIHLHSIRDMDRLLHLLQRFSTSATSNVPVPFPSLINPDHQQQLSKWNPVRLPYIRYHSELYPKTVYAPPVDWPPFHSLLPLLLDNCVHTFITCMNHYFPVRPKNFLIAWYSSLADPETDPLVLSIASFWVRHVFIHHPMPQVQHLYDHDVLDAVQLRLGRMARQAITDCFDEPHVHTVYALCLCNGTTVIPTEQKVTNHMLAARMAAALDIRPIPQSETADDPEMELKARLWWYLFQIDHFLVESNAIPHSMLQPASDDSDELTLLRRPTPCAFDNTDEIPGVHCWNNTLKLWLIRRRLSQQMDTIDPSDEPTLASLYNHGLRSVDQWQRELPNTLQQATALNTEHFAKFGEACLTVSMERCTNVGLLSLRLLPTDGRVLTGLQRRALFNMIDSATELITIRQSVMSSAHCQTWPGNSLRSIKMLMSCLYYGDPDITGRSRIGLMRAARMLRSMAEVRWKDPVCTQVLLKIEQLLASETPETLVSLNDDDDSDDPDISHPPSTSTAPPPSPFIPPAAFPCSPPSTVSPPPAARHQPESAASSRFIPTNGHEKRSIKIANNLYEGVVLLDRDMQPRAQFYNPNASTDDCLDSMLLFEDGRH</sequence>
<proteinExistence type="predicted"/>
<dbReference type="OrthoDB" id="2256548at2759"/>
<dbReference type="GO" id="GO:0003677">
    <property type="term" value="F:DNA binding"/>
    <property type="evidence" value="ECO:0007669"/>
    <property type="project" value="UniProtKB-KW"/>
</dbReference>
<dbReference type="GO" id="GO:0005634">
    <property type="term" value="C:nucleus"/>
    <property type="evidence" value="ECO:0007669"/>
    <property type="project" value="UniProtKB-SubCell"/>
</dbReference>
<reference evidence="6 7" key="1">
    <citation type="submission" date="2016-07" db="EMBL/GenBank/DDBJ databases">
        <title>Pervasive Adenine N6-methylation of Active Genes in Fungi.</title>
        <authorList>
            <consortium name="DOE Joint Genome Institute"/>
            <person name="Mondo S.J."/>
            <person name="Dannebaum R.O."/>
            <person name="Kuo R.C."/>
            <person name="Labutti K."/>
            <person name="Haridas S."/>
            <person name="Kuo A."/>
            <person name="Salamov A."/>
            <person name="Ahrendt S.R."/>
            <person name="Lipzen A."/>
            <person name="Sullivan W."/>
            <person name="Andreopoulos W.B."/>
            <person name="Clum A."/>
            <person name="Lindquist E."/>
            <person name="Daum C."/>
            <person name="Ramamoorthy G.K."/>
            <person name="Gryganskyi A."/>
            <person name="Culley D."/>
            <person name="Magnuson J.K."/>
            <person name="James T.Y."/>
            <person name="O'Malley M.A."/>
            <person name="Stajich J.E."/>
            <person name="Spatafora J.W."/>
            <person name="Visel A."/>
            <person name="Grigoriev I.V."/>
        </authorList>
    </citation>
    <scope>NUCLEOTIDE SEQUENCE [LARGE SCALE GENOMIC DNA]</scope>
    <source>
        <strain evidence="6 7">NRRL 3301</strain>
    </source>
</reference>
<dbReference type="PANTHER" id="PTHR46910:SF3">
    <property type="entry name" value="HALOTOLERANCE PROTEIN 9-RELATED"/>
    <property type="match status" value="1"/>
</dbReference>
<feature type="compositionally biased region" description="Pro residues" evidence="5">
    <location>
        <begin position="527"/>
        <end position="552"/>
    </location>
</feature>
<keyword evidence="2" id="KW-0479">Metal-binding</keyword>
<keyword evidence="7" id="KW-1185">Reference proteome</keyword>
<evidence type="ECO:0000256" key="2">
    <source>
        <dbReference type="ARBA" id="ARBA00022723"/>
    </source>
</evidence>
<dbReference type="GO" id="GO:0046872">
    <property type="term" value="F:metal ion binding"/>
    <property type="evidence" value="ECO:0007669"/>
    <property type="project" value="UniProtKB-KW"/>
</dbReference>
<name>A0A1X2GQZ0_9FUNG</name>
<dbReference type="CDD" id="cd12148">
    <property type="entry name" value="fungal_TF_MHR"/>
    <property type="match status" value="1"/>
</dbReference>
<evidence type="ECO:0000256" key="4">
    <source>
        <dbReference type="ARBA" id="ARBA00023242"/>
    </source>
</evidence>
<dbReference type="GO" id="GO:0003700">
    <property type="term" value="F:DNA-binding transcription factor activity"/>
    <property type="evidence" value="ECO:0007669"/>
    <property type="project" value="InterPro"/>
</dbReference>
<comment type="caution">
    <text evidence="6">The sequence shown here is derived from an EMBL/GenBank/DDBJ whole genome shotgun (WGS) entry which is preliminary data.</text>
</comment>
<accession>A0A1X2GQZ0</accession>
<dbReference type="Proteomes" id="UP000242146">
    <property type="component" value="Unassembled WGS sequence"/>
</dbReference>
<evidence type="ECO:0000313" key="6">
    <source>
        <dbReference type="EMBL" id="ORX59412.1"/>
    </source>
</evidence>